<accession>A0ABN9VBX0</accession>
<gene>
    <name evidence="6" type="ORF">PCOR1329_LOCUS56607</name>
</gene>
<comment type="similarity">
    <text evidence="1">Belongs to the ATP-dependent AMP-binding enzyme family.</text>
</comment>
<name>A0ABN9VBX0_9DINO</name>
<dbReference type="Gene3D" id="3.40.50.12780">
    <property type="entry name" value="N-terminal domain of ligase-like"/>
    <property type="match status" value="1"/>
</dbReference>
<evidence type="ECO:0000313" key="6">
    <source>
        <dbReference type="EMBL" id="CAK0870524.1"/>
    </source>
</evidence>
<dbReference type="EMBL" id="CAUYUJ010016971">
    <property type="protein sequence ID" value="CAK0870524.1"/>
    <property type="molecule type" value="Genomic_DNA"/>
</dbReference>
<evidence type="ECO:0000256" key="3">
    <source>
        <dbReference type="ARBA" id="ARBA00022741"/>
    </source>
</evidence>
<dbReference type="InterPro" id="IPR000873">
    <property type="entry name" value="AMP-dep_synth/lig_dom"/>
</dbReference>
<proteinExistence type="inferred from homology"/>
<dbReference type="InterPro" id="IPR042099">
    <property type="entry name" value="ANL_N_sf"/>
</dbReference>
<keyword evidence="2" id="KW-0436">Ligase</keyword>
<dbReference type="Pfam" id="PF00501">
    <property type="entry name" value="AMP-binding"/>
    <property type="match status" value="1"/>
</dbReference>
<evidence type="ECO:0000256" key="1">
    <source>
        <dbReference type="ARBA" id="ARBA00006432"/>
    </source>
</evidence>
<evidence type="ECO:0000256" key="4">
    <source>
        <dbReference type="ARBA" id="ARBA00022840"/>
    </source>
</evidence>
<dbReference type="Proteomes" id="UP001189429">
    <property type="component" value="Unassembled WGS sequence"/>
</dbReference>
<keyword evidence="3" id="KW-0547">Nucleotide-binding</keyword>
<sequence length="243" mass="26209">MKDAGKCTAAIFADTSPEWQMTAQAAFQVDIPITTVYTTLGHEAMVHGLNETDCAVFFIGYAQYDVLRGPVLPNRPNLKHIVFIRKCWVPQEVVGGEKTSSPTADMTASVPAACSAKLAAMDVGIDPGKATRRVDSDAAGPAEDSLAFVVHISGTTGLPKAIMPTQKKERKKKKRLGLCGYRGARRHHGWATGCEHSLPAVGAHPCALRGGQHSDKRCQEGLWEPEGNDIRLTLHSQRQRGGV</sequence>
<evidence type="ECO:0000259" key="5">
    <source>
        <dbReference type="Pfam" id="PF00501"/>
    </source>
</evidence>
<dbReference type="PANTHER" id="PTHR43272">
    <property type="entry name" value="LONG-CHAIN-FATTY-ACID--COA LIGASE"/>
    <property type="match status" value="1"/>
</dbReference>
<reference evidence="6" key="1">
    <citation type="submission" date="2023-10" db="EMBL/GenBank/DDBJ databases">
        <authorList>
            <person name="Chen Y."/>
            <person name="Shah S."/>
            <person name="Dougan E. K."/>
            <person name="Thang M."/>
            <person name="Chan C."/>
        </authorList>
    </citation>
    <scope>NUCLEOTIDE SEQUENCE [LARGE SCALE GENOMIC DNA]</scope>
</reference>
<protein>
    <recommendedName>
        <fullName evidence="5">AMP-dependent synthetase/ligase domain-containing protein</fullName>
    </recommendedName>
</protein>
<evidence type="ECO:0000256" key="2">
    <source>
        <dbReference type="ARBA" id="ARBA00022598"/>
    </source>
</evidence>
<comment type="caution">
    <text evidence="6">The sequence shown here is derived from an EMBL/GenBank/DDBJ whole genome shotgun (WGS) entry which is preliminary data.</text>
</comment>
<evidence type="ECO:0000313" key="7">
    <source>
        <dbReference type="Proteomes" id="UP001189429"/>
    </source>
</evidence>
<dbReference type="PANTHER" id="PTHR43272:SF83">
    <property type="entry name" value="ACYL-COA SYNTHETASE LONG-CHAIN, ISOFORM J"/>
    <property type="match status" value="1"/>
</dbReference>
<organism evidence="6 7">
    <name type="scientific">Prorocentrum cordatum</name>
    <dbReference type="NCBI Taxonomy" id="2364126"/>
    <lineage>
        <taxon>Eukaryota</taxon>
        <taxon>Sar</taxon>
        <taxon>Alveolata</taxon>
        <taxon>Dinophyceae</taxon>
        <taxon>Prorocentrales</taxon>
        <taxon>Prorocentraceae</taxon>
        <taxon>Prorocentrum</taxon>
    </lineage>
</organism>
<feature type="domain" description="AMP-dependent synthetase/ligase" evidence="5">
    <location>
        <begin position="9"/>
        <end position="166"/>
    </location>
</feature>
<dbReference type="SUPFAM" id="SSF56801">
    <property type="entry name" value="Acetyl-CoA synthetase-like"/>
    <property type="match status" value="1"/>
</dbReference>
<keyword evidence="7" id="KW-1185">Reference proteome</keyword>
<keyword evidence="4" id="KW-0067">ATP-binding</keyword>